<feature type="compositionally biased region" description="Polar residues" evidence="6">
    <location>
        <begin position="392"/>
        <end position="402"/>
    </location>
</feature>
<evidence type="ECO:0000256" key="6">
    <source>
        <dbReference type="SAM" id="MobiDB-lite"/>
    </source>
</evidence>
<feature type="transmembrane region" description="Helical" evidence="7">
    <location>
        <begin position="43"/>
        <end position="61"/>
    </location>
</feature>
<evidence type="ECO:0000256" key="4">
    <source>
        <dbReference type="ARBA" id="ARBA00023136"/>
    </source>
</evidence>
<dbReference type="InterPro" id="IPR049326">
    <property type="entry name" value="Rhodopsin_dom_fungi"/>
</dbReference>
<evidence type="ECO:0000256" key="5">
    <source>
        <dbReference type="ARBA" id="ARBA00038359"/>
    </source>
</evidence>
<dbReference type="PANTHER" id="PTHR33048:SF96">
    <property type="entry name" value="INTEGRAL MEMBRANE PROTEIN"/>
    <property type="match status" value="1"/>
</dbReference>
<dbReference type="OrthoDB" id="3936451at2759"/>
<feature type="domain" description="Rhodopsin" evidence="8">
    <location>
        <begin position="27"/>
        <end position="271"/>
    </location>
</feature>
<dbReference type="InterPro" id="IPR052337">
    <property type="entry name" value="SAT4-like"/>
</dbReference>
<feature type="transmembrane region" description="Helical" evidence="7">
    <location>
        <begin position="247"/>
        <end position="266"/>
    </location>
</feature>
<dbReference type="Pfam" id="PF20684">
    <property type="entry name" value="Fung_rhodopsin"/>
    <property type="match status" value="1"/>
</dbReference>
<feature type="transmembrane region" description="Helical" evidence="7">
    <location>
        <begin position="12"/>
        <end position="31"/>
    </location>
</feature>
<evidence type="ECO:0000256" key="3">
    <source>
        <dbReference type="ARBA" id="ARBA00022989"/>
    </source>
</evidence>
<sequence>MAIESRATQIAAVGYTFVILSSIATCLRVYCRAFVIKAFALDDWFAVIAQFMFIVFCSYELTGTRYGTGRHFRDITDEHDLVKAMQMWWTCEPTYVLANMAVKASIAIFLLRICVTRTHRMIIYVATGITELYSLFFFLLFVLQCRPTSLFWQRYSSNPPNGSCLDATVVANAFYGYSAISCASDWTYSILPMFLVWKLQMSKRTKISVIGILAAGAIASSATIIRFPYLYSLTDIDDFLYSTSDVAIWSTVETGLGITAAAFATLRPLLRNFLGQGSSAEGGGNSARPWQRTGSNHPSGGGYLRSHGVEGGEEGFDLHDNAGKRIGVTTIIDHGDDIKGGESSKRTSRSVETDSVKELRNDWSSSHSDIAGADKNGQPRPEKGWNVLVKKTVTQTRGSDLA</sequence>
<keyword evidence="4 7" id="KW-0472">Membrane</keyword>
<evidence type="ECO:0000259" key="8">
    <source>
        <dbReference type="Pfam" id="PF20684"/>
    </source>
</evidence>
<feature type="transmembrane region" description="Helical" evidence="7">
    <location>
        <begin position="95"/>
        <end position="115"/>
    </location>
</feature>
<proteinExistence type="inferred from homology"/>
<feature type="transmembrane region" description="Helical" evidence="7">
    <location>
        <begin position="122"/>
        <end position="143"/>
    </location>
</feature>
<dbReference type="GO" id="GO:0016020">
    <property type="term" value="C:membrane"/>
    <property type="evidence" value="ECO:0007669"/>
    <property type="project" value="UniProtKB-SubCell"/>
</dbReference>
<keyword evidence="2 7" id="KW-0812">Transmembrane</keyword>
<feature type="region of interest" description="Disordered" evidence="6">
    <location>
        <begin position="280"/>
        <end position="320"/>
    </location>
</feature>
<organism evidence="9 10">
    <name type="scientific">Fusarium poae</name>
    <dbReference type="NCBI Taxonomy" id="36050"/>
    <lineage>
        <taxon>Eukaryota</taxon>
        <taxon>Fungi</taxon>
        <taxon>Dikarya</taxon>
        <taxon>Ascomycota</taxon>
        <taxon>Pezizomycotina</taxon>
        <taxon>Sordariomycetes</taxon>
        <taxon>Hypocreomycetidae</taxon>
        <taxon>Hypocreales</taxon>
        <taxon>Nectriaceae</taxon>
        <taxon>Fusarium</taxon>
    </lineage>
</organism>
<feature type="compositionally biased region" description="Basic and acidic residues" evidence="6">
    <location>
        <begin position="334"/>
        <end position="361"/>
    </location>
</feature>
<reference evidence="9 10" key="1">
    <citation type="submission" date="2016-06" db="EMBL/GenBank/DDBJ databases">
        <title>Living apart together: crosstalk between the core and supernumerary genomes in a fungal plant pathogen.</title>
        <authorList>
            <person name="Vanheule A."/>
            <person name="Audenaert K."/>
            <person name="Warris S."/>
            <person name="Van De Geest H."/>
            <person name="Schijlen E."/>
            <person name="Hofte M."/>
            <person name="De Saeger S."/>
            <person name="Haesaert G."/>
            <person name="Waalwijk C."/>
            <person name="Van Der Lee T."/>
        </authorList>
    </citation>
    <scope>NUCLEOTIDE SEQUENCE [LARGE SCALE GENOMIC DNA]</scope>
    <source>
        <strain evidence="9 10">2516</strain>
    </source>
</reference>
<comment type="subcellular location">
    <subcellularLocation>
        <location evidence="1">Membrane</location>
        <topology evidence="1">Multi-pass membrane protein</topology>
    </subcellularLocation>
</comment>
<feature type="transmembrane region" description="Helical" evidence="7">
    <location>
        <begin position="209"/>
        <end position="227"/>
    </location>
</feature>
<protein>
    <recommendedName>
        <fullName evidence="8">Rhodopsin domain-containing protein</fullName>
    </recommendedName>
</protein>
<dbReference type="Proteomes" id="UP000091967">
    <property type="component" value="Unassembled WGS sequence"/>
</dbReference>
<dbReference type="PANTHER" id="PTHR33048">
    <property type="entry name" value="PTH11-LIKE INTEGRAL MEMBRANE PROTEIN (AFU_ORTHOLOGUE AFUA_5G11245)"/>
    <property type="match status" value="1"/>
</dbReference>
<accession>A0A1B8AQW6</accession>
<evidence type="ECO:0000313" key="10">
    <source>
        <dbReference type="Proteomes" id="UP000091967"/>
    </source>
</evidence>
<name>A0A1B8AQW6_FUSPO</name>
<evidence type="ECO:0000313" key="9">
    <source>
        <dbReference type="EMBL" id="OBS22918.1"/>
    </source>
</evidence>
<evidence type="ECO:0000256" key="1">
    <source>
        <dbReference type="ARBA" id="ARBA00004141"/>
    </source>
</evidence>
<keyword evidence="3 7" id="KW-1133">Transmembrane helix</keyword>
<gene>
    <name evidence="9" type="ORF">FPOA_09239</name>
</gene>
<comment type="caution">
    <text evidence="9">The sequence shown here is derived from an EMBL/GenBank/DDBJ whole genome shotgun (WGS) entry which is preliminary data.</text>
</comment>
<feature type="region of interest" description="Disordered" evidence="6">
    <location>
        <begin position="334"/>
        <end position="402"/>
    </location>
</feature>
<feature type="transmembrane region" description="Helical" evidence="7">
    <location>
        <begin position="175"/>
        <end position="197"/>
    </location>
</feature>
<evidence type="ECO:0000256" key="2">
    <source>
        <dbReference type="ARBA" id="ARBA00022692"/>
    </source>
</evidence>
<dbReference type="AlphaFoldDB" id="A0A1B8AQW6"/>
<keyword evidence="10" id="KW-1185">Reference proteome</keyword>
<evidence type="ECO:0000256" key="7">
    <source>
        <dbReference type="SAM" id="Phobius"/>
    </source>
</evidence>
<dbReference type="OMA" id="VYCRAFV"/>
<dbReference type="EMBL" id="LYXU01000003">
    <property type="protein sequence ID" value="OBS22918.1"/>
    <property type="molecule type" value="Genomic_DNA"/>
</dbReference>
<comment type="similarity">
    <text evidence="5">Belongs to the SAT4 family.</text>
</comment>